<evidence type="ECO:0000259" key="12">
    <source>
        <dbReference type="Pfam" id="PF08544"/>
    </source>
</evidence>
<dbReference type="PANTHER" id="PTHR43527">
    <property type="entry name" value="4-DIPHOSPHOCYTIDYL-2-C-METHYL-D-ERYTHRITOL KINASE, CHLOROPLASTIC"/>
    <property type="match status" value="1"/>
</dbReference>
<keyword evidence="5 10" id="KW-0547">Nucleotide-binding</keyword>
<comment type="caution">
    <text evidence="13">The sequence shown here is derived from an EMBL/GenBank/DDBJ whole genome shotgun (WGS) entry which is preliminary data.</text>
</comment>
<dbReference type="EC" id="2.7.1.148" evidence="2 10"/>
<feature type="domain" description="GHMP kinase N-terminal" evidence="11">
    <location>
        <begin position="71"/>
        <end position="109"/>
    </location>
</feature>
<dbReference type="PANTHER" id="PTHR43527:SF2">
    <property type="entry name" value="4-DIPHOSPHOCYTIDYL-2-C-METHYL-D-ERYTHRITOL KINASE, CHLOROPLASTIC"/>
    <property type="match status" value="1"/>
</dbReference>
<keyword evidence="6 10" id="KW-0418">Kinase</keyword>
<keyword evidence="4 10" id="KW-0808">Transferase</keyword>
<gene>
    <name evidence="10" type="primary">ispE</name>
    <name evidence="13" type="ORF">GL300_04680</name>
</gene>
<evidence type="ECO:0000256" key="7">
    <source>
        <dbReference type="ARBA" id="ARBA00022840"/>
    </source>
</evidence>
<sequence>MTLPRREFAPAKLNLTLHVTGQRADGYHLLDSLVVFLDVGDVVTLQDGPLSLSLTGPFAAGLADDPDNLCLRAARLAGAQAAITLEKNLPVASGIGGGSADAAAVLRAIGCQPDRPEILGADVPVCLASRPSRMQSTGEIVVPLPQLPPLHLVLVNPLKAVSTPAVFRALTNRNNPPMPDSLPDFADAAQLTDFLRACRNDLQAPAIALMPEIADCLAALDDAGADLSRMSGSGATCFGLFASAELARQARERIAQAHPGWWVTASGLAPAPATP</sequence>
<feature type="active site" evidence="10">
    <location>
        <position position="12"/>
    </location>
</feature>
<dbReference type="SUPFAM" id="SSF55060">
    <property type="entry name" value="GHMP Kinase, C-terminal domain"/>
    <property type="match status" value="1"/>
</dbReference>
<dbReference type="Gene3D" id="3.30.230.10">
    <property type="match status" value="1"/>
</dbReference>
<evidence type="ECO:0000256" key="4">
    <source>
        <dbReference type="ARBA" id="ARBA00022679"/>
    </source>
</evidence>
<evidence type="ECO:0000256" key="3">
    <source>
        <dbReference type="ARBA" id="ARBA00017473"/>
    </source>
</evidence>
<dbReference type="AlphaFoldDB" id="A0A844HLF5"/>
<evidence type="ECO:0000256" key="5">
    <source>
        <dbReference type="ARBA" id="ARBA00022741"/>
    </source>
</evidence>
<dbReference type="InterPro" id="IPR020568">
    <property type="entry name" value="Ribosomal_Su5_D2-typ_SF"/>
</dbReference>
<proteinExistence type="inferred from homology"/>
<keyword evidence="7 10" id="KW-0067">ATP-binding</keyword>
<evidence type="ECO:0000256" key="1">
    <source>
        <dbReference type="ARBA" id="ARBA00009684"/>
    </source>
</evidence>
<reference evidence="13 14" key="1">
    <citation type="submission" date="2019-11" db="EMBL/GenBank/DDBJ databases">
        <authorList>
            <person name="Dong K."/>
        </authorList>
    </citation>
    <scope>NUCLEOTIDE SEQUENCE [LARGE SCALE GENOMIC DNA]</scope>
    <source>
        <strain evidence="13 14">NBRC 112902</strain>
    </source>
</reference>
<dbReference type="InterPro" id="IPR013750">
    <property type="entry name" value="GHMP_kinase_C_dom"/>
</dbReference>
<dbReference type="HAMAP" id="MF_00061">
    <property type="entry name" value="IspE"/>
    <property type="match status" value="1"/>
</dbReference>
<comment type="function">
    <text evidence="10">Catalyzes the phosphorylation of the position 2 hydroxy group of 4-diphosphocytidyl-2C-methyl-D-erythritol.</text>
</comment>
<dbReference type="InterPro" id="IPR036554">
    <property type="entry name" value="GHMP_kinase_C_sf"/>
</dbReference>
<feature type="domain" description="GHMP kinase C-terminal" evidence="12">
    <location>
        <begin position="196"/>
        <end position="257"/>
    </location>
</feature>
<dbReference type="Gene3D" id="3.30.70.890">
    <property type="entry name" value="GHMP kinase, C-terminal domain"/>
    <property type="match status" value="1"/>
</dbReference>
<dbReference type="EMBL" id="WMIG01000001">
    <property type="protein sequence ID" value="MTH58502.1"/>
    <property type="molecule type" value="Genomic_DNA"/>
</dbReference>
<evidence type="ECO:0000256" key="8">
    <source>
        <dbReference type="ARBA" id="ARBA00023229"/>
    </source>
</evidence>
<comment type="catalytic activity">
    <reaction evidence="10">
        <text>4-CDP-2-C-methyl-D-erythritol + ATP = 4-CDP-2-C-methyl-D-erythritol 2-phosphate + ADP + H(+)</text>
        <dbReference type="Rhea" id="RHEA:18437"/>
        <dbReference type="ChEBI" id="CHEBI:15378"/>
        <dbReference type="ChEBI" id="CHEBI:30616"/>
        <dbReference type="ChEBI" id="CHEBI:57823"/>
        <dbReference type="ChEBI" id="CHEBI:57919"/>
        <dbReference type="ChEBI" id="CHEBI:456216"/>
        <dbReference type="EC" id="2.7.1.148"/>
    </reaction>
</comment>
<evidence type="ECO:0000256" key="9">
    <source>
        <dbReference type="ARBA" id="ARBA00032554"/>
    </source>
</evidence>
<dbReference type="Proteomes" id="UP000449846">
    <property type="component" value="Unassembled WGS sequence"/>
</dbReference>
<evidence type="ECO:0000313" key="13">
    <source>
        <dbReference type="EMBL" id="MTH58502.1"/>
    </source>
</evidence>
<evidence type="ECO:0000313" key="14">
    <source>
        <dbReference type="Proteomes" id="UP000449846"/>
    </source>
</evidence>
<evidence type="ECO:0000256" key="10">
    <source>
        <dbReference type="HAMAP-Rule" id="MF_00061"/>
    </source>
</evidence>
<dbReference type="PIRSF" id="PIRSF010376">
    <property type="entry name" value="IspE"/>
    <property type="match status" value="1"/>
</dbReference>
<name>A0A844HLF5_9RHOB</name>
<keyword evidence="8 10" id="KW-0414">Isoprene biosynthesis</keyword>
<dbReference type="InterPro" id="IPR006204">
    <property type="entry name" value="GHMP_kinase_N_dom"/>
</dbReference>
<comment type="similarity">
    <text evidence="1 10">Belongs to the GHMP kinase family. IspE subfamily.</text>
</comment>
<protein>
    <recommendedName>
        <fullName evidence="3 10">4-diphosphocytidyl-2-C-methyl-D-erythritol kinase</fullName>
        <shortName evidence="10">CMK</shortName>
        <ecNumber evidence="2 10">2.7.1.148</ecNumber>
    </recommendedName>
    <alternativeName>
        <fullName evidence="9 10">4-(cytidine-5'-diphospho)-2-C-methyl-D-erythritol kinase</fullName>
    </alternativeName>
</protein>
<dbReference type="InterPro" id="IPR004424">
    <property type="entry name" value="IspE"/>
</dbReference>
<feature type="active site" evidence="10">
    <location>
        <position position="122"/>
    </location>
</feature>
<dbReference type="InterPro" id="IPR014721">
    <property type="entry name" value="Ribsml_uS5_D2-typ_fold_subgr"/>
</dbReference>
<comment type="pathway">
    <text evidence="10">Isoprenoid biosynthesis; isopentenyl diphosphate biosynthesis via DXP pathway; isopentenyl diphosphate from 1-deoxy-D-xylulose 5-phosphate: step 3/6.</text>
</comment>
<dbReference type="GO" id="GO:0050515">
    <property type="term" value="F:4-(cytidine 5'-diphospho)-2-C-methyl-D-erythritol kinase activity"/>
    <property type="evidence" value="ECO:0007669"/>
    <property type="project" value="UniProtKB-UniRule"/>
</dbReference>
<dbReference type="GO" id="GO:0005524">
    <property type="term" value="F:ATP binding"/>
    <property type="evidence" value="ECO:0007669"/>
    <property type="project" value="UniProtKB-UniRule"/>
</dbReference>
<evidence type="ECO:0000256" key="2">
    <source>
        <dbReference type="ARBA" id="ARBA00012052"/>
    </source>
</evidence>
<dbReference type="UniPathway" id="UPA00056">
    <property type="reaction ID" value="UER00094"/>
</dbReference>
<dbReference type="GO" id="GO:0016114">
    <property type="term" value="P:terpenoid biosynthetic process"/>
    <property type="evidence" value="ECO:0007669"/>
    <property type="project" value="InterPro"/>
</dbReference>
<dbReference type="GO" id="GO:0019288">
    <property type="term" value="P:isopentenyl diphosphate biosynthetic process, methylerythritol 4-phosphate pathway"/>
    <property type="evidence" value="ECO:0007669"/>
    <property type="project" value="UniProtKB-UniRule"/>
</dbReference>
<evidence type="ECO:0000256" key="6">
    <source>
        <dbReference type="ARBA" id="ARBA00022777"/>
    </source>
</evidence>
<keyword evidence="14" id="KW-1185">Reference proteome</keyword>
<accession>A0A844HLF5</accession>
<dbReference type="Pfam" id="PF00288">
    <property type="entry name" value="GHMP_kinases_N"/>
    <property type="match status" value="1"/>
</dbReference>
<dbReference type="NCBIfam" id="NF011202">
    <property type="entry name" value="PRK14608.1"/>
    <property type="match status" value="1"/>
</dbReference>
<dbReference type="OrthoDB" id="9809438at2"/>
<organism evidence="13 14">
    <name type="scientific">Paracoccus litorisediminis</name>
    <dbReference type="NCBI Taxonomy" id="2006130"/>
    <lineage>
        <taxon>Bacteria</taxon>
        <taxon>Pseudomonadati</taxon>
        <taxon>Pseudomonadota</taxon>
        <taxon>Alphaproteobacteria</taxon>
        <taxon>Rhodobacterales</taxon>
        <taxon>Paracoccaceae</taxon>
        <taxon>Paracoccus</taxon>
    </lineage>
</organism>
<dbReference type="RefSeq" id="WP_155038375.1">
    <property type="nucleotide sequence ID" value="NZ_JBHGCD010000001.1"/>
</dbReference>
<feature type="binding site" evidence="10">
    <location>
        <begin position="90"/>
        <end position="100"/>
    </location>
    <ligand>
        <name>ATP</name>
        <dbReference type="ChEBI" id="CHEBI:30616"/>
    </ligand>
</feature>
<dbReference type="SUPFAM" id="SSF54211">
    <property type="entry name" value="Ribosomal protein S5 domain 2-like"/>
    <property type="match status" value="1"/>
</dbReference>
<evidence type="ECO:0000259" key="11">
    <source>
        <dbReference type="Pfam" id="PF00288"/>
    </source>
</evidence>
<dbReference type="Pfam" id="PF08544">
    <property type="entry name" value="GHMP_kinases_C"/>
    <property type="match status" value="1"/>
</dbReference>